<dbReference type="InterPro" id="IPR004358">
    <property type="entry name" value="Sig_transdc_His_kin-like_C"/>
</dbReference>
<reference evidence="11 12" key="1">
    <citation type="submission" date="2020-08" db="EMBL/GenBank/DDBJ databases">
        <title>Genomic Encyclopedia of Type Strains, Phase IV (KMG-IV): sequencing the most valuable type-strain genomes for metagenomic binning, comparative biology and taxonomic classification.</title>
        <authorList>
            <person name="Goeker M."/>
        </authorList>
    </citation>
    <scope>NUCLEOTIDE SEQUENCE [LARGE SCALE GENOMIC DNA]</scope>
    <source>
        <strain evidence="11 12">DSM 27244</strain>
    </source>
</reference>
<evidence type="ECO:0000259" key="10">
    <source>
        <dbReference type="PROSITE" id="PS50109"/>
    </source>
</evidence>
<dbReference type="SUPFAM" id="SSF55874">
    <property type="entry name" value="ATPase domain of HSP90 chaperone/DNA topoisomerase II/histidine kinase"/>
    <property type="match status" value="1"/>
</dbReference>
<feature type="transmembrane region" description="Helical" evidence="9">
    <location>
        <begin position="105"/>
        <end position="127"/>
    </location>
</feature>
<keyword evidence="8" id="KW-0902">Two-component regulatory system</keyword>
<keyword evidence="6 11" id="KW-0418">Kinase</keyword>
<dbReference type="PROSITE" id="PS50109">
    <property type="entry name" value="HIS_KIN"/>
    <property type="match status" value="1"/>
</dbReference>
<evidence type="ECO:0000313" key="12">
    <source>
        <dbReference type="Proteomes" id="UP000557739"/>
    </source>
</evidence>
<keyword evidence="9" id="KW-0812">Transmembrane</keyword>
<evidence type="ECO:0000256" key="9">
    <source>
        <dbReference type="SAM" id="Phobius"/>
    </source>
</evidence>
<evidence type="ECO:0000256" key="1">
    <source>
        <dbReference type="ARBA" id="ARBA00000085"/>
    </source>
</evidence>
<dbReference type="PRINTS" id="PR00344">
    <property type="entry name" value="BCTRLSENSOR"/>
</dbReference>
<evidence type="ECO:0000256" key="3">
    <source>
        <dbReference type="ARBA" id="ARBA00022553"/>
    </source>
</evidence>
<dbReference type="Gene3D" id="3.30.565.10">
    <property type="entry name" value="Histidine kinase-like ATPase, C-terminal domain"/>
    <property type="match status" value="1"/>
</dbReference>
<dbReference type="InterPro" id="IPR003594">
    <property type="entry name" value="HATPase_dom"/>
</dbReference>
<dbReference type="InterPro" id="IPR003661">
    <property type="entry name" value="HisK_dim/P_dom"/>
</dbReference>
<dbReference type="SMART" id="SM00388">
    <property type="entry name" value="HisKA"/>
    <property type="match status" value="1"/>
</dbReference>
<keyword evidence="4" id="KW-0808">Transferase</keyword>
<comment type="caution">
    <text evidence="11">The sequence shown here is derived from an EMBL/GenBank/DDBJ whole genome shotgun (WGS) entry which is preliminary data.</text>
</comment>
<dbReference type="EMBL" id="JACIJJ010000001">
    <property type="protein sequence ID" value="MBB5697894.1"/>
    <property type="molecule type" value="Genomic_DNA"/>
</dbReference>
<feature type="transmembrane region" description="Helical" evidence="9">
    <location>
        <begin position="139"/>
        <end position="161"/>
    </location>
</feature>
<dbReference type="AlphaFoldDB" id="A0A7W9APC0"/>
<evidence type="ECO:0000313" key="11">
    <source>
        <dbReference type="EMBL" id="MBB5697894.1"/>
    </source>
</evidence>
<evidence type="ECO:0000256" key="5">
    <source>
        <dbReference type="ARBA" id="ARBA00022741"/>
    </source>
</evidence>
<keyword evidence="9" id="KW-1133">Transmembrane helix</keyword>
<feature type="domain" description="Histidine kinase" evidence="10">
    <location>
        <begin position="516"/>
        <end position="738"/>
    </location>
</feature>
<feature type="transmembrane region" description="Helical" evidence="9">
    <location>
        <begin position="74"/>
        <end position="93"/>
    </location>
</feature>
<evidence type="ECO:0000256" key="7">
    <source>
        <dbReference type="ARBA" id="ARBA00022840"/>
    </source>
</evidence>
<accession>A0A7W9APC0</accession>
<dbReference type="CDD" id="cd00082">
    <property type="entry name" value="HisKA"/>
    <property type="match status" value="1"/>
</dbReference>
<dbReference type="PANTHER" id="PTHR43065">
    <property type="entry name" value="SENSOR HISTIDINE KINASE"/>
    <property type="match status" value="1"/>
</dbReference>
<feature type="transmembrane region" description="Helical" evidence="9">
    <location>
        <begin position="48"/>
        <end position="68"/>
    </location>
</feature>
<keyword evidence="5" id="KW-0547">Nucleotide-binding</keyword>
<evidence type="ECO:0000256" key="8">
    <source>
        <dbReference type="ARBA" id="ARBA00023012"/>
    </source>
</evidence>
<name>A0A7W9APC0_9SPHN</name>
<keyword evidence="9" id="KW-0472">Membrane</keyword>
<gene>
    <name evidence="11" type="ORF">FHR19_001219</name>
</gene>
<dbReference type="Proteomes" id="UP000557739">
    <property type="component" value="Unassembled WGS sequence"/>
</dbReference>
<proteinExistence type="predicted"/>
<dbReference type="Pfam" id="PF02518">
    <property type="entry name" value="HATPase_c"/>
    <property type="match status" value="1"/>
</dbReference>
<sequence length="740" mass="79945">MLNLARPREQVTAPAFWPMAGIAFAAAVALSSMRLVAAPGFEFYLGPLFYLLAYRWFGLTVGLVVAAATMAPSILWWGHPVSVLLALGHVLVVHRLSRGQQSLAAITFFYQATVGVAAALALVWVHYRTPIEVTAVVSLRKILCEIMLAAIADLVTLALVVDPVQGTIRRARQFGLQRSLEAAVSIAVAGAATLFLLGELHHVGDRLAIHEQEVAQVVADLGRDEPFRPGQRATLVLPGARAAMPYVIDRTAAIGTAAHRIGCARTDTGEAGPDDRDTFAYWLTMCYVVPAGPGLSAAVAPQPHVLVLFGDIVRGVTPMMIYLLIAELGLLAFGRAIRRSMGLWETALRGFGRHETLALPHAPFHETDALLRAFVSANNDYVVAEQERQRLSRAVSELRSAIELKLFGDVGFDPAACALHFVKIDPVAGERRLSFPVHAADAGQFAASAGKHDVMIEFRRGDGGDDQWYLLLAHEYDEESGHWRYGCLIRLRTAKAFQSRMRHNARLMELGGMASALSHELRQPLFTISLAAENGSLMLDAADPAAARVAAKFDRIIEQVERASSIVQRTSSYARLERDEREPTNLVQAVHDAIRFMRPVMTERSIQLFTELPASVPLLLLPRIGIEQIVVNALQNAADSIDAAREGGRGDAGRVSIALWQGDGTITLTIADDGAGISEAVGNRAFDAFCTSKPSGKGTGLGLFVCRQIMDEVGGSIALTPNEGAPGAALTLRFPMEEEA</sequence>
<dbReference type="InterPro" id="IPR005467">
    <property type="entry name" value="His_kinase_dom"/>
</dbReference>
<dbReference type="InterPro" id="IPR036097">
    <property type="entry name" value="HisK_dim/P_sf"/>
</dbReference>
<dbReference type="InterPro" id="IPR036890">
    <property type="entry name" value="HATPase_C_sf"/>
</dbReference>
<feature type="transmembrane region" description="Helical" evidence="9">
    <location>
        <begin position="182"/>
        <end position="198"/>
    </location>
</feature>
<evidence type="ECO:0000256" key="2">
    <source>
        <dbReference type="ARBA" id="ARBA00012438"/>
    </source>
</evidence>
<dbReference type="SUPFAM" id="SSF47384">
    <property type="entry name" value="Homodimeric domain of signal transducing histidine kinase"/>
    <property type="match status" value="1"/>
</dbReference>
<dbReference type="PANTHER" id="PTHR43065:SF10">
    <property type="entry name" value="PEROXIDE STRESS-ACTIVATED HISTIDINE KINASE MAK3"/>
    <property type="match status" value="1"/>
</dbReference>
<comment type="catalytic activity">
    <reaction evidence="1">
        <text>ATP + protein L-histidine = ADP + protein N-phospho-L-histidine.</text>
        <dbReference type="EC" id="2.7.13.3"/>
    </reaction>
</comment>
<feature type="transmembrane region" description="Helical" evidence="9">
    <location>
        <begin position="312"/>
        <end position="333"/>
    </location>
</feature>
<dbReference type="GO" id="GO:0005524">
    <property type="term" value="F:ATP binding"/>
    <property type="evidence" value="ECO:0007669"/>
    <property type="project" value="UniProtKB-KW"/>
</dbReference>
<dbReference type="EC" id="2.7.13.3" evidence="2"/>
<keyword evidence="7" id="KW-0067">ATP-binding</keyword>
<keyword evidence="3" id="KW-0597">Phosphoprotein</keyword>
<organism evidence="11 12">
    <name type="scientific">Sphingomonas yantingensis</name>
    <dbReference type="NCBI Taxonomy" id="1241761"/>
    <lineage>
        <taxon>Bacteria</taxon>
        <taxon>Pseudomonadati</taxon>
        <taxon>Pseudomonadota</taxon>
        <taxon>Alphaproteobacteria</taxon>
        <taxon>Sphingomonadales</taxon>
        <taxon>Sphingomonadaceae</taxon>
        <taxon>Sphingomonas</taxon>
    </lineage>
</organism>
<protein>
    <recommendedName>
        <fullName evidence="2">histidine kinase</fullName>
        <ecNumber evidence="2">2.7.13.3</ecNumber>
    </recommendedName>
</protein>
<evidence type="ECO:0000256" key="6">
    <source>
        <dbReference type="ARBA" id="ARBA00022777"/>
    </source>
</evidence>
<dbReference type="GO" id="GO:0000155">
    <property type="term" value="F:phosphorelay sensor kinase activity"/>
    <property type="evidence" value="ECO:0007669"/>
    <property type="project" value="InterPro"/>
</dbReference>
<feature type="transmembrane region" description="Helical" evidence="9">
    <location>
        <begin position="15"/>
        <end position="36"/>
    </location>
</feature>
<dbReference type="SMART" id="SM00387">
    <property type="entry name" value="HATPase_c"/>
    <property type="match status" value="1"/>
</dbReference>
<dbReference type="Gene3D" id="1.10.287.130">
    <property type="match status" value="1"/>
</dbReference>
<dbReference type="RefSeq" id="WP_184025619.1">
    <property type="nucleotide sequence ID" value="NZ_JACIJJ010000001.1"/>
</dbReference>
<keyword evidence="12" id="KW-1185">Reference proteome</keyword>
<dbReference type="Pfam" id="PF00512">
    <property type="entry name" value="HisKA"/>
    <property type="match status" value="1"/>
</dbReference>
<evidence type="ECO:0000256" key="4">
    <source>
        <dbReference type="ARBA" id="ARBA00022679"/>
    </source>
</evidence>